<dbReference type="EMBL" id="MHIM01000038">
    <property type="protein sequence ID" value="OGY51400.1"/>
    <property type="molecule type" value="Genomic_DNA"/>
</dbReference>
<comment type="caution">
    <text evidence="3">The sequence shown here is derived from an EMBL/GenBank/DDBJ whole genome shotgun (WGS) entry which is preliminary data.</text>
</comment>
<keyword evidence="1" id="KW-0812">Transmembrane</keyword>
<evidence type="ECO:0000259" key="2">
    <source>
        <dbReference type="Pfam" id="PF18915"/>
    </source>
</evidence>
<name>A0A1G1YI63_9BACT</name>
<proteinExistence type="predicted"/>
<keyword evidence="1" id="KW-1133">Transmembrane helix</keyword>
<keyword evidence="1" id="KW-0472">Membrane</keyword>
<feature type="transmembrane region" description="Helical" evidence="1">
    <location>
        <begin position="73"/>
        <end position="97"/>
    </location>
</feature>
<accession>A0A1G1YI63</accession>
<feature type="domain" description="DUF5667" evidence="2">
    <location>
        <begin position="96"/>
        <end position="195"/>
    </location>
</feature>
<protein>
    <recommendedName>
        <fullName evidence="2">DUF5667 domain-containing protein</fullName>
    </recommendedName>
</protein>
<dbReference type="Pfam" id="PF18915">
    <property type="entry name" value="DUF5667"/>
    <property type="match status" value="1"/>
</dbReference>
<dbReference type="InterPro" id="IPR043725">
    <property type="entry name" value="DUF5667"/>
</dbReference>
<organism evidence="3 4">
    <name type="scientific">Candidatus Buchananbacteria bacterium RIFCSPLOWO2_01_FULL_39_33</name>
    <dbReference type="NCBI Taxonomy" id="1797543"/>
    <lineage>
        <taxon>Bacteria</taxon>
        <taxon>Candidatus Buchananiibacteriota</taxon>
    </lineage>
</organism>
<dbReference type="AlphaFoldDB" id="A0A1G1YI63"/>
<evidence type="ECO:0000313" key="4">
    <source>
        <dbReference type="Proteomes" id="UP000177376"/>
    </source>
</evidence>
<sequence>MLDKELIQKLNQVKNLKAAGQPERTWILLNKEILMSQVQPNQKIESLAEKRGEKIYYFQYFNNLFKQSILKPALATVVIVFVLLGYSATVSMAGVSLPGDKLYPVKTAQEKVQLALTFAEEEKVSLQMSFVSRRADELGQLVKNDDEVSKKTAAVKKTAKRISKDVGDVKNKLDKISIAAVAVDDEKIIEVAKEIDTKTLELKQSLVETHNNLSPEVKDDVESAFKEAINTTEETGTSALNVIIKKYENDQTMIDGQDVASRVADRIKDAEVSIVGVTKVIAKAATTTPAITPVINPATTTTTETLLTIQEKPKVAQAVIEQAKDLLDQKDFSSALQKVTETNKIVSTAEENVRVIVSEANSATTTNSNNQ</sequence>
<evidence type="ECO:0000256" key="1">
    <source>
        <dbReference type="SAM" id="Phobius"/>
    </source>
</evidence>
<evidence type="ECO:0000313" key="3">
    <source>
        <dbReference type="EMBL" id="OGY51400.1"/>
    </source>
</evidence>
<gene>
    <name evidence="3" type="ORF">A3A02_00560</name>
</gene>
<reference evidence="3 4" key="1">
    <citation type="journal article" date="2016" name="Nat. Commun.">
        <title>Thousands of microbial genomes shed light on interconnected biogeochemical processes in an aquifer system.</title>
        <authorList>
            <person name="Anantharaman K."/>
            <person name="Brown C.T."/>
            <person name="Hug L.A."/>
            <person name="Sharon I."/>
            <person name="Castelle C.J."/>
            <person name="Probst A.J."/>
            <person name="Thomas B.C."/>
            <person name="Singh A."/>
            <person name="Wilkins M.J."/>
            <person name="Karaoz U."/>
            <person name="Brodie E.L."/>
            <person name="Williams K.H."/>
            <person name="Hubbard S.S."/>
            <person name="Banfield J.F."/>
        </authorList>
    </citation>
    <scope>NUCLEOTIDE SEQUENCE [LARGE SCALE GENOMIC DNA]</scope>
</reference>
<dbReference type="Proteomes" id="UP000177376">
    <property type="component" value="Unassembled WGS sequence"/>
</dbReference>